<feature type="compositionally biased region" description="Polar residues" evidence="1">
    <location>
        <begin position="216"/>
        <end position="225"/>
    </location>
</feature>
<dbReference type="STRING" id="526221.C9SWL0"/>
<dbReference type="RefSeq" id="XP_003000790.1">
    <property type="nucleotide sequence ID" value="XM_003000744.1"/>
</dbReference>
<dbReference type="eggNOG" id="KOG0783">
    <property type="taxonomic scope" value="Eukaryota"/>
</dbReference>
<dbReference type="HOGENOM" id="CLU_1077565_0_0_1"/>
<evidence type="ECO:0000313" key="2">
    <source>
        <dbReference type="EMBL" id="EEY23175.1"/>
    </source>
</evidence>
<dbReference type="Proteomes" id="UP000008698">
    <property type="component" value="Unassembled WGS sequence"/>
</dbReference>
<reference evidence="3" key="1">
    <citation type="journal article" date="2011" name="PLoS Pathog.">
        <title>Comparative genomics yields insights into niche adaptation of plant vascular wilt pathogens.</title>
        <authorList>
            <person name="Klosterman S.J."/>
            <person name="Subbarao K.V."/>
            <person name="Kang S."/>
            <person name="Veronese P."/>
            <person name="Gold S.E."/>
            <person name="Thomma B.P.H.J."/>
            <person name="Chen Z."/>
            <person name="Henrissat B."/>
            <person name="Lee Y.-H."/>
            <person name="Park J."/>
            <person name="Garcia-Pedrajas M.D."/>
            <person name="Barbara D.J."/>
            <person name="Anchieta A."/>
            <person name="de Jonge R."/>
            <person name="Santhanam P."/>
            <person name="Maruthachalam K."/>
            <person name="Atallah Z."/>
            <person name="Amyotte S.G."/>
            <person name="Paz Z."/>
            <person name="Inderbitzin P."/>
            <person name="Hayes R.J."/>
            <person name="Heiman D.I."/>
            <person name="Young S."/>
            <person name="Zeng Q."/>
            <person name="Engels R."/>
            <person name="Galagan J."/>
            <person name="Cuomo C.A."/>
            <person name="Dobinson K.F."/>
            <person name="Ma L.-J."/>
        </authorList>
    </citation>
    <scope>NUCLEOTIDE SEQUENCE [LARGE SCALE GENOMIC DNA]</scope>
    <source>
        <strain evidence="3">VaMs.102 / ATCC MYA-4576 / FGSC 10136</strain>
    </source>
</reference>
<dbReference type="OMA" id="VIHRSRC"/>
<sequence length="252" mass="27107">MSHLLWKHYWEHDVDKFRRLLAPAGYSTQLPSRSPVVAASGSWGNSPGSHAAGTSPKTTKSRKPSGFGLNLGGARGSAGAALGKAEVNSRDHAGPHPPFARRVIHRSRCHPLRQGPTRTPSYRSSHSGILRVAGNALHRALYAGNISIARLLLDKERRILTEQTAGNAVAKVGQLIKTKDNEGNSPFDVYNSTIGTRNIKEPGNSKNEGEAHDSDSIQTTMTTSQCPSLPLSCDRGERSHVGVQTLARVATR</sequence>
<dbReference type="OrthoDB" id="1893551at2759"/>
<dbReference type="GeneID" id="9529153"/>
<organism evidence="3">
    <name type="scientific">Verticillium alfalfae (strain VaMs.102 / ATCC MYA-4576 / FGSC 10136)</name>
    <name type="common">Verticillium wilt of alfalfa</name>
    <name type="synonym">Verticillium albo-atrum</name>
    <dbReference type="NCBI Taxonomy" id="526221"/>
    <lineage>
        <taxon>Eukaryota</taxon>
        <taxon>Fungi</taxon>
        <taxon>Dikarya</taxon>
        <taxon>Ascomycota</taxon>
        <taxon>Pezizomycotina</taxon>
        <taxon>Sordariomycetes</taxon>
        <taxon>Hypocreomycetidae</taxon>
        <taxon>Glomerellales</taxon>
        <taxon>Plectosphaerellaceae</taxon>
        <taxon>Verticillium</taxon>
    </lineage>
</organism>
<feature type="region of interest" description="Disordered" evidence="1">
    <location>
        <begin position="28"/>
        <end position="70"/>
    </location>
</feature>
<dbReference type="KEGG" id="val:VDBG_09285"/>
<feature type="region of interest" description="Disordered" evidence="1">
    <location>
        <begin position="194"/>
        <end position="225"/>
    </location>
</feature>
<proteinExistence type="predicted"/>
<dbReference type="AlphaFoldDB" id="C9SWL0"/>
<name>C9SWL0_VERA1</name>
<accession>C9SWL0</accession>
<evidence type="ECO:0000313" key="3">
    <source>
        <dbReference type="Proteomes" id="UP000008698"/>
    </source>
</evidence>
<keyword evidence="3" id="KW-1185">Reference proteome</keyword>
<gene>
    <name evidence="2" type="ORF">VDBG_09285</name>
</gene>
<protein>
    <submittedName>
        <fullName evidence="2">BTB domain and ankyrin repeat protein</fullName>
    </submittedName>
</protein>
<dbReference type="EMBL" id="DS985227">
    <property type="protein sequence ID" value="EEY23175.1"/>
    <property type="molecule type" value="Genomic_DNA"/>
</dbReference>
<evidence type="ECO:0000256" key="1">
    <source>
        <dbReference type="SAM" id="MobiDB-lite"/>
    </source>
</evidence>